<evidence type="ECO:0000313" key="4">
    <source>
        <dbReference type="EMBL" id="KKN78178.1"/>
    </source>
</evidence>
<dbReference type="NCBIfam" id="TIGR02768">
    <property type="entry name" value="TraA_Ti"/>
    <property type="match status" value="1"/>
</dbReference>
<evidence type="ECO:0000259" key="3">
    <source>
        <dbReference type="Pfam" id="PF03389"/>
    </source>
</evidence>
<evidence type="ECO:0000256" key="2">
    <source>
        <dbReference type="SAM" id="MobiDB-lite"/>
    </source>
</evidence>
<dbReference type="SUPFAM" id="SSF52540">
    <property type="entry name" value="P-loop containing nucleoside triphosphate hydrolases"/>
    <property type="match status" value="2"/>
</dbReference>
<name>A0A0F9WIB9_9ZZZZ</name>
<protein>
    <recommendedName>
        <fullName evidence="3">MobA/MobL protein domain-containing protein</fullName>
    </recommendedName>
</protein>
<dbReference type="InterPro" id="IPR050534">
    <property type="entry name" value="Coronavir_polyprotein_1ab"/>
</dbReference>
<gene>
    <name evidence="4" type="ORF">LCGC14_0352790</name>
</gene>
<keyword evidence="1" id="KW-0184">Conjugation</keyword>
<dbReference type="CDD" id="cd18809">
    <property type="entry name" value="SF1_C_RecD"/>
    <property type="match status" value="1"/>
</dbReference>
<dbReference type="Gene3D" id="3.30.930.30">
    <property type="match status" value="1"/>
</dbReference>
<feature type="region of interest" description="Disordered" evidence="2">
    <location>
        <begin position="957"/>
        <end position="981"/>
    </location>
</feature>
<feature type="domain" description="MobA/MobL protein" evidence="3">
    <location>
        <begin position="41"/>
        <end position="246"/>
    </location>
</feature>
<accession>A0A0F9WIB9</accession>
<sequence>MAIYHCHTHAISRAGGKSILGCAAYRSGQKLRETSASQVKTAAAAAAYRTGGVVASAAAGQVHDYSRKQGVEHVEIVVPSGITAAWVSDRERLWNLADAAERQHNSRVAREWRVGLPHELSRDQRAELATGFAQAICDRYGIVADVAVHAPSWTGDDRNFHAHILCTTRQVANEGFGPKALVEWSNAKLGQHGLPYTSLQIRELRMVWEELANEALARAGLDLAIDHRSYLTRGVGLEPRRTLHVGQLYAEARDVELGTERLLPVQQLDESLSERNAAVLLAEPRQLLDLLGQERHLFGRLDVAKALHRYVSGDWQRFERVLDTVMRSRELVTVVAAFVDDVGRRVEPVHATRETFEIEARLLGHAERLASLAGRTVAPRRMKHALQAFPFLSAEQRGAIEHVCGCRSIACVRGVAGSGKTTMLAAVRQAWQSEGRRIVGAALAGKAVEELQLGSGIESRTLASWERSWAAGYDSLQKGDVIVVDEANMVGTRQMVRFLEAVEVAGARVILVGDGEQLQSIEAGAAFRGISDRVGVYEIATVRRQEIAWQRQASELFGQAETAAALDLYRQHDAIKLASSRDVARKTLVADYMAAVLANPSQDIVAFAYRNQDVDALNQSIRDGLRQTAALAEADEPEHVFQTKKGERSFARGDRVMFLANDFELGVKNGTRGQVCEAAPDRLAIAVDGDAVHDARIVEIESERYGAVSHAYALTIHKGEGMTVDRSFVISSPGMDRHLTYVAMTRHRKSVAIYAGQDEFRSLDALKDEVSRSRSNRGIGDYLTPGEIAAIRSDLREDRELELPKTEKSLQAVERRRKPVKLTPGHSSLRMADPASKRAVQQAIQSKSSSTRTFDADATRVVLSYARAHGDLTRARTKGDVQPHQVKLLDTMRELLADALGVAQATKIQKELDRKPKLAVIISASFNVGFNPVRKDLVRDKVIAELFGVALELDSRAGGPDRDRQVGERRPARQRDYGMDL</sequence>
<dbReference type="Gene3D" id="3.40.50.300">
    <property type="entry name" value="P-loop containing nucleotide triphosphate hydrolases"/>
    <property type="match status" value="2"/>
</dbReference>
<dbReference type="InterPro" id="IPR014136">
    <property type="entry name" value="TraA_Ti"/>
</dbReference>
<proteinExistence type="predicted"/>
<dbReference type="GO" id="GO:0043139">
    <property type="term" value="F:5'-3' DNA helicase activity"/>
    <property type="evidence" value="ECO:0007669"/>
    <property type="project" value="TreeGrafter"/>
</dbReference>
<dbReference type="Gene3D" id="2.30.30.940">
    <property type="match status" value="1"/>
</dbReference>
<dbReference type="InterPro" id="IPR027417">
    <property type="entry name" value="P-loop_NTPase"/>
</dbReference>
<dbReference type="EMBL" id="LAZR01000267">
    <property type="protein sequence ID" value="KKN78178.1"/>
    <property type="molecule type" value="Genomic_DNA"/>
</dbReference>
<dbReference type="PANTHER" id="PTHR43788">
    <property type="entry name" value="DNA2/NAM7 HELICASE FAMILY MEMBER"/>
    <property type="match status" value="1"/>
</dbReference>
<comment type="caution">
    <text evidence="4">The sequence shown here is derived from an EMBL/GenBank/DDBJ whole genome shotgun (WGS) entry which is preliminary data.</text>
</comment>
<dbReference type="PANTHER" id="PTHR43788:SF8">
    <property type="entry name" value="DNA-BINDING PROTEIN SMUBP-2"/>
    <property type="match status" value="1"/>
</dbReference>
<dbReference type="InterPro" id="IPR005053">
    <property type="entry name" value="MobA_MobL"/>
</dbReference>
<organism evidence="4">
    <name type="scientific">marine sediment metagenome</name>
    <dbReference type="NCBI Taxonomy" id="412755"/>
    <lineage>
        <taxon>unclassified sequences</taxon>
        <taxon>metagenomes</taxon>
        <taxon>ecological metagenomes</taxon>
    </lineage>
</organism>
<dbReference type="AlphaFoldDB" id="A0A0F9WIB9"/>
<dbReference type="Pfam" id="PF13604">
    <property type="entry name" value="AAA_30"/>
    <property type="match status" value="1"/>
</dbReference>
<reference evidence="4" key="1">
    <citation type="journal article" date="2015" name="Nature">
        <title>Complex archaea that bridge the gap between prokaryotes and eukaryotes.</title>
        <authorList>
            <person name="Spang A."/>
            <person name="Saw J.H."/>
            <person name="Jorgensen S.L."/>
            <person name="Zaremba-Niedzwiedzka K."/>
            <person name="Martijn J."/>
            <person name="Lind A.E."/>
            <person name="van Eijk R."/>
            <person name="Schleper C."/>
            <person name="Guy L."/>
            <person name="Ettema T.J."/>
        </authorList>
    </citation>
    <scope>NUCLEOTIDE SEQUENCE</scope>
</reference>
<evidence type="ECO:0000256" key="1">
    <source>
        <dbReference type="ARBA" id="ARBA00022971"/>
    </source>
</evidence>
<dbReference type="CDD" id="cd17933">
    <property type="entry name" value="DEXSc_RecD-like"/>
    <property type="match status" value="1"/>
</dbReference>
<dbReference type="Pfam" id="PF03389">
    <property type="entry name" value="MobA_MobL"/>
    <property type="match status" value="1"/>
</dbReference>